<evidence type="ECO:0000313" key="3">
    <source>
        <dbReference type="Proteomes" id="UP000002489"/>
    </source>
</evidence>
<feature type="region of interest" description="Disordered" evidence="1">
    <location>
        <begin position="1"/>
        <end position="58"/>
    </location>
</feature>
<accession>A0A0D2XNI5</accession>
<reference evidence="3" key="1">
    <citation type="journal article" date="2012" name="Mol. Plant Microbe Interact.">
        <title>A highly conserved effector in Fusarium oxysporum is required for full virulence on Arabidopsis.</title>
        <authorList>
            <person name="Thatcher L.F."/>
            <person name="Gardiner D.M."/>
            <person name="Kazan K."/>
            <person name="Manners J."/>
        </authorList>
    </citation>
    <scope>NUCLEOTIDE SEQUENCE [LARGE SCALE GENOMIC DNA]</scope>
    <source>
        <strain evidence="3">Fo5176</strain>
    </source>
</reference>
<dbReference type="EnsemblFungi" id="FOXG_05515T0">
    <property type="protein sequence ID" value="FOXG_05515P0"/>
    <property type="gene ID" value="FOXG_05515"/>
</dbReference>
<dbReference type="AlphaFoldDB" id="A0A0D2XNI5"/>
<reference evidence="2" key="2">
    <citation type="submission" date="2025-08" db="UniProtKB">
        <authorList>
            <consortium name="EnsemblFungi"/>
        </authorList>
    </citation>
    <scope>IDENTIFICATION</scope>
    <source>
        <strain evidence="2">4287 / CBS 123668 / FGSC 9935 / NRRL 34936</strain>
    </source>
</reference>
<organism evidence="2 3">
    <name type="scientific">Fusarium oxysporum (strain Fo5176)</name>
    <name type="common">Fusarium vascular wilt</name>
    <dbReference type="NCBI Taxonomy" id="660025"/>
    <lineage>
        <taxon>Eukaryota</taxon>
        <taxon>Fungi</taxon>
        <taxon>Dikarya</taxon>
        <taxon>Ascomycota</taxon>
        <taxon>Pezizomycotina</taxon>
        <taxon>Sordariomycetes</taxon>
        <taxon>Hypocreomycetidae</taxon>
        <taxon>Hypocreales</taxon>
        <taxon>Nectriaceae</taxon>
        <taxon>Fusarium</taxon>
        <taxon>Fusarium oxysporum species complex</taxon>
    </lineage>
</organism>
<evidence type="ECO:0000313" key="2">
    <source>
        <dbReference type="EnsemblFungi" id="FOXG_05515P0"/>
    </source>
</evidence>
<evidence type="ECO:0000256" key="1">
    <source>
        <dbReference type="SAM" id="MobiDB-lite"/>
    </source>
</evidence>
<sequence>MLSNGKVGNVPVGPLDLKRSNSRRRFNQRDSRKFHKKRASNPAKRGIHVLSQQKEMFH</sequence>
<protein>
    <submittedName>
        <fullName evidence="2">Uncharacterized protein</fullName>
    </submittedName>
</protein>
<proteinExistence type="predicted"/>
<dbReference type="Proteomes" id="UP000002489">
    <property type="component" value="Unassembled WGS sequence"/>
</dbReference>
<name>A0A0D2XNI5_FUSOF</name>
<feature type="compositionally biased region" description="Basic residues" evidence="1">
    <location>
        <begin position="20"/>
        <end position="39"/>
    </location>
</feature>